<evidence type="ECO:0000313" key="1">
    <source>
        <dbReference type="EMBL" id="ACA69108.1"/>
    </source>
</evidence>
<organism evidence="1">
    <name type="scientific">Yersinia pseudotuberculosis serotype O:3 (strain YPIII)</name>
    <dbReference type="NCBI Taxonomy" id="502800"/>
    <lineage>
        <taxon>Bacteria</taxon>
        <taxon>Pseudomonadati</taxon>
        <taxon>Pseudomonadota</taxon>
        <taxon>Gammaproteobacteria</taxon>
        <taxon>Enterobacterales</taxon>
        <taxon>Yersiniaceae</taxon>
        <taxon>Yersinia</taxon>
    </lineage>
</organism>
<sequence>MYCVQMYCVQMYCVQMYCVQIDCVQINCTQPLIFDFRRLLCFYAIKICTENPR</sequence>
<dbReference type="AlphaFoldDB" id="A0A0H3B4S0"/>
<gene>
    <name evidence="1" type="ordered locus">YPK_2832</name>
</gene>
<reference evidence="1" key="1">
    <citation type="submission" date="2008-02" db="EMBL/GenBank/DDBJ databases">
        <title>Complete sequence of Yersinia pseudotuberculosis YPIII.</title>
        <authorList>
            <consortium name="US DOE Joint Genome Institute"/>
            <person name="Challacombe J.F."/>
            <person name="Bruce D."/>
            <person name="Detter J.C."/>
            <person name="Green L."/>
            <person name="Land M."/>
            <person name="Munk C."/>
            <person name="Lindler L.E."/>
            <person name="Nikolich M.P."/>
            <person name="Brettin T."/>
        </authorList>
    </citation>
    <scope>NUCLEOTIDE SEQUENCE</scope>
    <source>
        <strain evidence="1">YPIII</strain>
    </source>
</reference>
<protein>
    <submittedName>
        <fullName evidence="1">Uncharacterized protein</fullName>
    </submittedName>
</protein>
<name>A0A0H3B4S0_YERPY</name>
<dbReference type="EMBL" id="CP000950">
    <property type="protein sequence ID" value="ACA69108.1"/>
    <property type="molecule type" value="Genomic_DNA"/>
</dbReference>
<proteinExistence type="predicted"/>
<dbReference type="KEGG" id="ypy:YPK_2832"/>
<accession>A0A0H3B4S0</accession>